<protein>
    <recommendedName>
        <fullName evidence="1">Metalloprotease TldD/E C-terminal domain-containing protein</fullName>
    </recommendedName>
</protein>
<dbReference type="InterPro" id="IPR045569">
    <property type="entry name" value="Metalloprtase-TldD/E_C"/>
</dbReference>
<dbReference type="RefSeq" id="WP_013281841.1">
    <property type="nucleotide sequence ID" value="NC_014387.1"/>
</dbReference>
<dbReference type="Proteomes" id="UP000001299">
    <property type="component" value="Chromosome 1"/>
</dbReference>
<dbReference type="KEGG" id="bpb:bpr_I2455"/>
<dbReference type="InterPro" id="IPR036059">
    <property type="entry name" value="TldD/PmbA_sf"/>
</dbReference>
<sequence length="424" mass="47727">MTDKIIELLKQSGADAWSVTDKITEGWEFYFIKHQLDQNRVRDVEHITVEVFKKLEDGKFIGKASEEIAPTASVEEAKKIIDALCVRATFAPNPYYELNKEKVEVENKSIDVPKMAQDFIEALQQVPETSGEDINSYEIFAESNKKRYVNSEGIDVTVTYPKSMVEVVVNARNKEHEIELYRMYEAGTCDKDHLVKEISNTLKFGKDRLDTKPTPNLSKATVIFSTNDVEQIFKWAALNLHAAYKYMGYSKWELGKEVLEDVKGDKITIKAVKELPNSSENYAIDAEGAAFKDMYLVKDNVPKCYWGDAQFRYYLGVKDSYIVGNFTAEGGELTEKELRSGSYLEPVEFSDFSVNPITGEIAGEIRLAYLHDGNSVTAVSGGSVSGNLNELMKNVRFSKELKQYNNVVVPSVVKLENVTIAGAE</sequence>
<keyword evidence="3" id="KW-1185">Reference proteome</keyword>
<organism evidence="2 3">
    <name type="scientific">Butyrivibrio proteoclasticus (strain ATCC 51982 / DSM 14932 / B316)</name>
    <name type="common">Clostridium proteoclasticum</name>
    <dbReference type="NCBI Taxonomy" id="515622"/>
    <lineage>
        <taxon>Bacteria</taxon>
        <taxon>Bacillati</taxon>
        <taxon>Bacillota</taxon>
        <taxon>Clostridia</taxon>
        <taxon>Lachnospirales</taxon>
        <taxon>Lachnospiraceae</taxon>
        <taxon>Butyrivibrio</taxon>
    </lineage>
</organism>
<dbReference type="GO" id="GO:0005829">
    <property type="term" value="C:cytosol"/>
    <property type="evidence" value="ECO:0007669"/>
    <property type="project" value="TreeGrafter"/>
</dbReference>
<gene>
    <name evidence="2" type="ordered locus">bpr_I2455</name>
</gene>
<name>E0RVN0_BUTPB</name>
<reference evidence="2 3" key="1">
    <citation type="journal article" date="2010" name="PLoS ONE">
        <title>The glycobiome of the rumen bacterium Butyrivibrio proteoclasticus B316(T) highlights adaptation to a polysaccharide-rich environment.</title>
        <authorList>
            <person name="Kelly W.J."/>
            <person name="Leahy S.C."/>
            <person name="Altermann E."/>
            <person name="Yeoman C.J."/>
            <person name="Dunne J.C."/>
            <person name="Kong Z."/>
            <person name="Pacheco D.M."/>
            <person name="Li D."/>
            <person name="Noel S.J."/>
            <person name="Moon C.D."/>
            <person name="Cookson A.L."/>
            <person name="Attwood G.T."/>
        </authorList>
    </citation>
    <scope>NUCLEOTIDE SEQUENCE [LARGE SCALE GENOMIC DNA]</scope>
    <source>
        <strain evidence="3">ATCC 51982 / DSM 14932 / B316</strain>
    </source>
</reference>
<dbReference type="STRING" id="515622.bpr_I2455"/>
<dbReference type="Pfam" id="PF19289">
    <property type="entry name" value="PmbA_TldD_3rd"/>
    <property type="match status" value="1"/>
</dbReference>
<dbReference type="InterPro" id="IPR047657">
    <property type="entry name" value="PmbA"/>
</dbReference>
<proteinExistence type="predicted"/>
<dbReference type="AlphaFoldDB" id="E0RVN0"/>
<feature type="domain" description="Metalloprotease TldD/E C-terminal" evidence="1">
    <location>
        <begin position="219"/>
        <end position="422"/>
    </location>
</feature>
<dbReference type="eggNOG" id="COG0312">
    <property type="taxonomic scope" value="Bacteria"/>
</dbReference>
<dbReference type="GO" id="GO:0008237">
    <property type="term" value="F:metallopeptidase activity"/>
    <property type="evidence" value="ECO:0007669"/>
    <property type="project" value="InterPro"/>
</dbReference>
<evidence type="ECO:0000313" key="3">
    <source>
        <dbReference type="Proteomes" id="UP000001299"/>
    </source>
</evidence>
<dbReference type="GO" id="GO:0006508">
    <property type="term" value="P:proteolysis"/>
    <property type="evidence" value="ECO:0007669"/>
    <property type="project" value="InterPro"/>
</dbReference>
<dbReference type="PANTHER" id="PTHR43421">
    <property type="entry name" value="METALLOPROTEASE PMBA"/>
    <property type="match status" value="1"/>
</dbReference>
<dbReference type="PANTHER" id="PTHR43421:SF1">
    <property type="entry name" value="METALLOPROTEASE PMBA"/>
    <property type="match status" value="1"/>
</dbReference>
<dbReference type="SUPFAM" id="SSF111283">
    <property type="entry name" value="Putative modulator of DNA gyrase, PmbA/TldD"/>
    <property type="match status" value="1"/>
</dbReference>
<accession>E0RVN0</accession>
<evidence type="ECO:0000313" key="2">
    <source>
        <dbReference type="EMBL" id="ADL35188.1"/>
    </source>
</evidence>
<dbReference type="HOGENOM" id="CLU_646900_0_0_9"/>
<evidence type="ECO:0000259" key="1">
    <source>
        <dbReference type="Pfam" id="PF19289"/>
    </source>
</evidence>
<dbReference type="EMBL" id="CP001810">
    <property type="protein sequence ID" value="ADL35188.1"/>
    <property type="molecule type" value="Genomic_DNA"/>
</dbReference>